<evidence type="ECO:0000256" key="1">
    <source>
        <dbReference type="SAM" id="MobiDB-lite"/>
    </source>
</evidence>
<dbReference type="Proteomes" id="UP000823388">
    <property type="component" value="Chromosome 9N"/>
</dbReference>
<reference evidence="2" key="1">
    <citation type="submission" date="2020-05" db="EMBL/GenBank/DDBJ databases">
        <title>WGS assembly of Panicum virgatum.</title>
        <authorList>
            <person name="Lovell J.T."/>
            <person name="Jenkins J."/>
            <person name="Shu S."/>
            <person name="Juenger T.E."/>
            <person name="Schmutz J."/>
        </authorList>
    </citation>
    <scope>NUCLEOTIDE SEQUENCE</scope>
    <source>
        <strain evidence="2">AP13</strain>
    </source>
</reference>
<feature type="region of interest" description="Disordered" evidence="1">
    <location>
        <begin position="1"/>
        <end position="61"/>
    </location>
</feature>
<dbReference type="AlphaFoldDB" id="A0A8T0MMF9"/>
<accession>A0A8T0MMF9</accession>
<proteinExistence type="predicted"/>
<feature type="region of interest" description="Disordered" evidence="1">
    <location>
        <begin position="95"/>
        <end position="116"/>
    </location>
</feature>
<evidence type="ECO:0000313" key="3">
    <source>
        <dbReference type="Proteomes" id="UP000823388"/>
    </source>
</evidence>
<feature type="compositionally biased region" description="Pro residues" evidence="1">
    <location>
        <begin position="46"/>
        <end position="58"/>
    </location>
</feature>
<organism evidence="2 3">
    <name type="scientific">Panicum virgatum</name>
    <name type="common">Blackwell switchgrass</name>
    <dbReference type="NCBI Taxonomy" id="38727"/>
    <lineage>
        <taxon>Eukaryota</taxon>
        <taxon>Viridiplantae</taxon>
        <taxon>Streptophyta</taxon>
        <taxon>Embryophyta</taxon>
        <taxon>Tracheophyta</taxon>
        <taxon>Spermatophyta</taxon>
        <taxon>Magnoliopsida</taxon>
        <taxon>Liliopsida</taxon>
        <taxon>Poales</taxon>
        <taxon>Poaceae</taxon>
        <taxon>PACMAD clade</taxon>
        <taxon>Panicoideae</taxon>
        <taxon>Panicodae</taxon>
        <taxon>Paniceae</taxon>
        <taxon>Panicinae</taxon>
        <taxon>Panicum</taxon>
        <taxon>Panicum sect. Hiantes</taxon>
    </lineage>
</organism>
<name>A0A8T0MMF9_PANVG</name>
<dbReference type="EMBL" id="CM029054">
    <property type="protein sequence ID" value="KAG2537938.1"/>
    <property type="molecule type" value="Genomic_DNA"/>
</dbReference>
<sequence>MPEEQESITMSSARVGSPPWERKSVGEGEGAARALLGSRRSRPEGPASPPCAPRPPAPGEEELRPLLCRVARRNPLLAPSVNAPRCPLSCPLAHRLESAAPPPPADSITGRGDEAT</sequence>
<keyword evidence="3" id="KW-1185">Reference proteome</keyword>
<evidence type="ECO:0000313" key="2">
    <source>
        <dbReference type="EMBL" id="KAG2537938.1"/>
    </source>
</evidence>
<comment type="caution">
    <text evidence="2">The sequence shown here is derived from an EMBL/GenBank/DDBJ whole genome shotgun (WGS) entry which is preliminary data.</text>
</comment>
<gene>
    <name evidence="2" type="ORF">PVAP13_9NG321473</name>
</gene>
<protein>
    <submittedName>
        <fullName evidence="2">Uncharacterized protein</fullName>
    </submittedName>
</protein>